<dbReference type="SMART" id="SM00387">
    <property type="entry name" value="HATPase_c"/>
    <property type="match status" value="1"/>
</dbReference>
<keyword evidence="12" id="KW-1185">Reference proteome</keyword>
<name>R4KKV5_9FIRM</name>
<dbReference type="EMBL" id="CP003273">
    <property type="protein sequence ID" value="AGL00271.1"/>
    <property type="molecule type" value="Genomic_DNA"/>
</dbReference>
<dbReference type="PANTHER" id="PTHR43065:SF10">
    <property type="entry name" value="PEROXIDE STRESS-ACTIVATED HISTIDINE KINASE MAK3"/>
    <property type="match status" value="1"/>
</dbReference>
<keyword evidence="5" id="KW-0547">Nucleotide-binding</keyword>
<dbReference type="InterPro" id="IPR013767">
    <property type="entry name" value="PAS_fold"/>
</dbReference>
<dbReference type="OrthoDB" id="9784397at2"/>
<sequence length="350" mass="38626">MAELSENWFRLAIDHLHLGILIIDREGRICVFNRALSRITGLKENDVLDRPLLAILDGQKHSRNKLLQTISTGKEFEDLNPKTVLPITGSIACIASTHVIRDKSGVTTGALAVFMPAGRQQELEDAVIKAEKLAILGQMAAGMVHEIRNPLTAISGFLQLLQKYLKGTPKEEYVTLTLNELKHVNSLISDFLKLSKPGFSKRTQCSISKIITDVVMLVESEAFLRKLDINVDIATDIPAIVGDSDQLKQVFLNIFKNAFDALPHGGKISLQTSWDRHQECVQVIIKDTGTGMDEQTIASIFDPFFTTKESGTGLGMFIIKKIIDNHGGRIEVQSEQEKGTTVTVLLPVGE</sequence>
<keyword evidence="4" id="KW-0808">Transferase</keyword>
<dbReference type="CDD" id="cd00130">
    <property type="entry name" value="PAS"/>
    <property type="match status" value="1"/>
</dbReference>
<dbReference type="PANTHER" id="PTHR43065">
    <property type="entry name" value="SENSOR HISTIDINE KINASE"/>
    <property type="match status" value="1"/>
</dbReference>
<dbReference type="InterPro" id="IPR035965">
    <property type="entry name" value="PAS-like_dom_sf"/>
</dbReference>
<dbReference type="PRINTS" id="PR00344">
    <property type="entry name" value="BCTRLSENSOR"/>
</dbReference>
<evidence type="ECO:0000256" key="8">
    <source>
        <dbReference type="ARBA" id="ARBA00023012"/>
    </source>
</evidence>
<dbReference type="KEGG" id="dgi:Desgi_0716"/>
<accession>R4KKV5</accession>
<protein>
    <recommendedName>
        <fullName evidence="2">histidine kinase</fullName>
        <ecNumber evidence="2">2.7.13.3</ecNumber>
    </recommendedName>
</protein>
<dbReference type="PROSITE" id="PS50109">
    <property type="entry name" value="HIS_KIN"/>
    <property type="match status" value="1"/>
</dbReference>
<comment type="catalytic activity">
    <reaction evidence="1">
        <text>ATP + protein L-histidine = ADP + protein N-phospho-L-histidine.</text>
        <dbReference type="EC" id="2.7.13.3"/>
    </reaction>
</comment>
<evidence type="ECO:0000256" key="7">
    <source>
        <dbReference type="ARBA" id="ARBA00022840"/>
    </source>
</evidence>
<dbReference type="HOGENOM" id="CLU_000445_114_39_9"/>
<dbReference type="STRING" id="767817.Desgi_0716"/>
<evidence type="ECO:0000259" key="10">
    <source>
        <dbReference type="PROSITE" id="PS50112"/>
    </source>
</evidence>
<evidence type="ECO:0000256" key="4">
    <source>
        <dbReference type="ARBA" id="ARBA00022679"/>
    </source>
</evidence>
<dbReference type="InterPro" id="IPR005467">
    <property type="entry name" value="His_kinase_dom"/>
</dbReference>
<dbReference type="Pfam" id="PF02518">
    <property type="entry name" value="HATPase_c"/>
    <property type="match status" value="1"/>
</dbReference>
<dbReference type="Gene3D" id="3.30.565.10">
    <property type="entry name" value="Histidine kinase-like ATPase, C-terminal domain"/>
    <property type="match status" value="1"/>
</dbReference>
<proteinExistence type="predicted"/>
<feature type="domain" description="PAS" evidence="10">
    <location>
        <begin position="5"/>
        <end position="53"/>
    </location>
</feature>
<evidence type="ECO:0000256" key="2">
    <source>
        <dbReference type="ARBA" id="ARBA00012438"/>
    </source>
</evidence>
<evidence type="ECO:0000256" key="5">
    <source>
        <dbReference type="ARBA" id="ARBA00022741"/>
    </source>
</evidence>
<dbReference type="InterPro" id="IPR036097">
    <property type="entry name" value="HisK_dim/P_sf"/>
</dbReference>
<dbReference type="Gene3D" id="3.30.450.20">
    <property type="entry name" value="PAS domain"/>
    <property type="match status" value="1"/>
</dbReference>
<dbReference type="SMART" id="SM00091">
    <property type="entry name" value="PAS"/>
    <property type="match status" value="1"/>
</dbReference>
<evidence type="ECO:0000313" key="12">
    <source>
        <dbReference type="Proteomes" id="UP000013520"/>
    </source>
</evidence>
<evidence type="ECO:0000256" key="1">
    <source>
        <dbReference type="ARBA" id="ARBA00000085"/>
    </source>
</evidence>
<keyword evidence="3" id="KW-0597">Phosphoprotein</keyword>
<dbReference type="GO" id="GO:0005524">
    <property type="term" value="F:ATP binding"/>
    <property type="evidence" value="ECO:0007669"/>
    <property type="project" value="UniProtKB-KW"/>
</dbReference>
<dbReference type="GO" id="GO:0006355">
    <property type="term" value="P:regulation of DNA-templated transcription"/>
    <property type="evidence" value="ECO:0007669"/>
    <property type="project" value="InterPro"/>
</dbReference>
<dbReference type="InterPro" id="IPR036890">
    <property type="entry name" value="HATPase_C_sf"/>
</dbReference>
<dbReference type="SUPFAM" id="SSF47384">
    <property type="entry name" value="Homodimeric domain of signal transducing histidine kinase"/>
    <property type="match status" value="1"/>
</dbReference>
<dbReference type="Pfam" id="PF00512">
    <property type="entry name" value="HisKA"/>
    <property type="match status" value="1"/>
</dbReference>
<dbReference type="SUPFAM" id="SSF55785">
    <property type="entry name" value="PYP-like sensor domain (PAS domain)"/>
    <property type="match status" value="1"/>
</dbReference>
<dbReference type="NCBIfam" id="TIGR00229">
    <property type="entry name" value="sensory_box"/>
    <property type="match status" value="1"/>
</dbReference>
<dbReference type="eggNOG" id="COG4191">
    <property type="taxonomic scope" value="Bacteria"/>
</dbReference>
<dbReference type="EC" id="2.7.13.3" evidence="2"/>
<keyword evidence="8" id="KW-0902">Two-component regulatory system</keyword>
<feature type="domain" description="Histidine kinase" evidence="9">
    <location>
        <begin position="142"/>
        <end position="350"/>
    </location>
</feature>
<dbReference type="InterPro" id="IPR000014">
    <property type="entry name" value="PAS"/>
</dbReference>
<dbReference type="Pfam" id="PF00989">
    <property type="entry name" value="PAS"/>
    <property type="match status" value="1"/>
</dbReference>
<evidence type="ECO:0000259" key="9">
    <source>
        <dbReference type="PROSITE" id="PS50109"/>
    </source>
</evidence>
<dbReference type="GO" id="GO:0000155">
    <property type="term" value="F:phosphorelay sensor kinase activity"/>
    <property type="evidence" value="ECO:0007669"/>
    <property type="project" value="InterPro"/>
</dbReference>
<reference evidence="11 12" key="1">
    <citation type="submission" date="2012-01" db="EMBL/GenBank/DDBJ databases">
        <title>Complete sequence of Desulfotomaculum gibsoniae DSM 7213.</title>
        <authorList>
            <consortium name="US DOE Joint Genome Institute"/>
            <person name="Lucas S."/>
            <person name="Han J."/>
            <person name="Lapidus A."/>
            <person name="Cheng J.-F."/>
            <person name="Goodwin L."/>
            <person name="Pitluck S."/>
            <person name="Peters L."/>
            <person name="Ovchinnikova G."/>
            <person name="Teshima H."/>
            <person name="Detter J.C."/>
            <person name="Han C."/>
            <person name="Tapia R."/>
            <person name="Land M."/>
            <person name="Hauser L."/>
            <person name="Kyrpides N."/>
            <person name="Ivanova N."/>
            <person name="Pagani I."/>
            <person name="Parshina S."/>
            <person name="Plugge C."/>
            <person name="Muyzer G."/>
            <person name="Kuever J."/>
            <person name="Ivanova A."/>
            <person name="Nazina T."/>
            <person name="Klenk H.-P."/>
            <person name="Brambilla E."/>
            <person name="Spring S."/>
            <person name="Stams A.F."/>
            <person name="Woyke T."/>
        </authorList>
    </citation>
    <scope>NUCLEOTIDE SEQUENCE [LARGE SCALE GENOMIC DNA]</scope>
    <source>
        <strain evidence="11 12">DSM 7213</strain>
    </source>
</reference>
<dbReference type="InterPro" id="IPR004358">
    <property type="entry name" value="Sig_transdc_His_kin-like_C"/>
</dbReference>
<dbReference type="CDD" id="cd00075">
    <property type="entry name" value="HATPase"/>
    <property type="match status" value="1"/>
</dbReference>
<dbReference type="RefSeq" id="WP_006520919.1">
    <property type="nucleotide sequence ID" value="NC_021184.1"/>
</dbReference>
<dbReference type="InterPro" id="IPR003594">
    <property type="entry name" value="HATPase_dom"/>
</dbReference>
<dbReference type="SUPFAM" id="SSF55874">
    <property type="entry name" value="ATPase domain of HSP90 chaperone/DNA topoisomerase II/histidine kinase"/>
    <property type="match status" value="1"/>
</dbReference>
<dbReference type="AlphaFoldDB" id="R4KKV5"/>
<dbReference type="InterPro" id="IPR003661">
    <property type="entry name" value="HisK_dim/P_dom"/>
</dbReference>
<dbReference type="PROSITE" id="PS50112">
    <property type="entry name" value="PAS"/>
    <property type="match status" value="1"/>
</dbReference>
<organism evidence="11 12">
    <name type="scientific">Desulfoscipio gibsoniae DSM 7213</name>
    <dbReference type="NCBI Taxonomy" id="767817"/>
    <lineage>
        <taxon>Bacteria</taxon>
        <taxon>Bacillati</taxon>
        <taxon>Bacillota</taxon>
        <taxon>Clostridia</taxon>
        <taxon>Eubacteriales</taxon>
        <taxon>Desulfallaceae</taxon>
        <taxon>Desulfoscipio</taxon>
    </lineage>
</organism>
<keyword evidence="7" id="KW-0067">ATP-binding</keyword>
<keyword evidence="6" id="KW-0418">Kinase</keyword>
<dbReference type="Gene3D" id="1.10.287.130">
    <property type="match status" value="1"/>
</dbReference>
<evidence type="ECO:0000256" key="3">
    <source>
        <dbReference type="ARBA" id="ARBA00022553"/>
    </source>
</evidence>
<evidence type="ECO:0000313" key="11">
    <source>
        <dbReference type="EMBL" id="AGL00271.1"/>
    </source>
</evidence>
<dbReference type="Proteomes" id="UP000013520">
    <property type="component" value="Chromosome"/>
</dbReference>
<gene>
    <name evidence="11" type="ORF">Desgi_0716</name>
</gene>
<dbReference type="CDD" id="cd00082">
    <property type="entry name" value="HisKA"/>
    <property type="match status" value="1"/>
</dbReference>
<dbReference type="SMART" id="SM00388">
    <property type="entry name" value="HisKA"/>
    <property type="match status" value="1"/>
</dbReference>
<evidence type="ECO:0000256" key="6">
    <source>
        <dbReference type="ARBA" id="ARBA00022777"/>
    </source>
</evidence>